<evidence type="ECO:0000256" key="10">
    <source>
        <dbReference type="ARBA" id="ARBA00032441"/>
    </source>
</evidence>
<evidence type="ECO:0000256" key="8">
    <source>
        <dbReference type="ARBA" id="ARBA00022840"/>
    </source>
</evidence>
<evidence type="ECO:0000256" key="9">
    <source>
        <dbReference type="ARBA" id="ARBA00022842"/>
    </source>
</evidence>
<dbReference type="Proteomes" id="UP000177328">
    <property type="component" value="Unassembled WGS sequence"/>
</dbReference>
<evidence type="ECO:0000256" key="7">
    <source>
        <dbReference type="ARBA" id="ARBA00022741"/>
    </source>
</evidence>
<dbReference type="GO" id="GO:0005524">
    <property type="term" value="F:ATP binding"/>
    <property type="evidence" value="ECO:0007669"/>
    <property type="project" value="UniProtKB-KW"/>
</dbReference>
<keyword evidence="11" id="KW-0808">Transferase</keyword>
<evidence type="ECO:0000256" key="1">
    <source>
        <dbReference type="ARBA" id="ARBA00004496"/>
    </source>
</evidence>
<name>A0A1F5KKC0_9BACT</name>
<evidence type="ECO:0000256" key="2">
    <source>
        <dbReference type="ARBA" id="ARBA00007599"/>
    </source>
</evidence>
<dbReference type="AlphaFoldDB" id="A0A1F5KKC0"/>
<keyword evidence="4" id="KW-0963">Cytoplasm</keyword>
<dbReference type="GO" id="GO:0046872">
    <property type="term" value="F:metal ion binding"/>
    <property type="evidence" value="ECO:0007669"/>
    <property type="project" value="UniProtKB-KW"/>
</dbReference>
<reference evidence="11 12" key="1">
    <citation type="journal article" date="2016" name="Nat. Commun.">
        <title>Thousands of microbial genomes shed light on interconnected biogeochemical processes in an aquifer system.</title>
        <authorList>
            <person name="Anantharaman K."/>
            <person name="Brown C.T."/>
            <person name="Hug L.A."/>
            <person name="Sharon I."/>
            <person name="Castelle C.J."/>
            <person name="Probst A.J."/>
            <person name="Thomas B.C."/>
            <person name="Singh A."/>
            <person name="Wilkins M.J."/>
            <person name="Karaoz U."/>
            <person name="Brodie E.L."/>
            <person name="Williams K.H."/>
            <person name="Hubbard S.S."/>
            <person name="Banfield J.F."/>
        </authorList>
    </citation>
    <scope>NUCLEOTIDE SEQUENCE [LARGE SCALE GENOMIC DNA]</scope>
</reference>
<dbReference type="GO" id="GO:0002949">
    <property type="term" value="P:tRNA threonylcarbamoyladenosine modification"/>
    <property type="evidence" value="ECO:0007669"/>
    <property type="project" value="InterPro"/>
</dbReference>
<comment type="subcellular location">
    <subcellularLocation>
        <location evidence="1">Cytoplasm</location>
    </subcellularLocation>
</comment>
<comment type="caution">
    <text evidence="11">The sequence shown here is derived from an EMBL/GenBank/DDBJ whole genome shotgun (WGS) entry which is preliminary data.</text>
</comment>
<dbReference type="GO" id="GO:0016740">
    <property type="term" value="F:transferase activity"/>
    <property type="evidence" value="ECO:0007669"/>
    <property type="project" value="UniProtKB-KW"/>
</dbReference>
<dbReference type="InterPro" id="IPR003442">
    <property type="entry name" value="T6A_TsaE"/>
</dbReference>
<keyword evidence="6" id="KW-0479">Metal-binding</keyword>
<dbReference type="NCBIfam" id="TIGR00150">
    <property type="entry name" value="T6A_YjeE"/>
    <property type="match status" value="1"/>
</dbReference>
<evidence type="ECO:0000313" key="12">
    <source>
        <dbReference type="Proteomes" id="UP000177328"/>
    </source>
</evidence>
<organism evidence="11 12">
    <name type="scientific">Candidatus Daviesbacteria bacterium RIFCSPHIGHO2_02_FULL_43_12</name>
    <dbReference type="NCBI Taxonomy" id="1797776"/>
    <lineage>
        <taxon>Bacteria</taxon>
        <taxon>Candidatus Daviesiibacteriota</taxon>
    </lineage>
</organism>
<accession>A0A1F5KKC0</accession>
<gene>
    <name evidence="11" type="ORF">A3D25_02575</name>
</gene>
<dbReference type="PANTHER" id="PTHR33540">
    <property type="entry name" value="TRNA THREONYLCARBAMOYLADENOSINE BIOSYNTHESIS PROTEIN TSAE"/>
    <property type="match status" value="1"/>
</dbReference>
<evidence type="ECO:0000256" key="3">
    <source>
        <dbReference type="ARBA" id="ARBA00019010"/>
    </source>
</evidence>
<evidence type="ECO:0000256" key="5">
    <source>
        <dbReference type="ARBA" id="ARBA00022694"/>
    </source>
</evidence>
<dbReference type="GO" id="GO:0005737">
    <property type="term" value="C:cytoplasm"/>
    <property type="evidence" value="ECO:0007669"/>
    <property type="project" value="UniProtKB-SubCell"/>
</dbReference>
<comment type="similarity">
    <text evidence="2">Belongs to the TsaE family.</text>
</comment>
<dbReference type="Gene3D" id="3.40.50.300">
    <property type="entry name" value="P-loop containing nucleotide triphosphate hydrolases"/>
    <property type="match status" value="1"/>
</dbReference>
<evidence type="ECO:0000256" key="4">
    <source>
        <dbReference type="ARBA" id="ARBA00022490"/>
    </source>
</evidence>
<dbReference type="InterPro" id="IPR027417">
    <property type="entry name" value="P-loop_NTPase"/>
</dbReference>
<protein>
    <recommendedName>
        <fullName evidence="3">tRNA threonylcarbamoyladenosine biosynthesis protein TsaE</fullName>
    </recommendedName>
    <alternativeName>
        <fullName evidence="10">t(6)A37 threonylcarbamoyladenosine biosynthesis protein TsaE</fullName>
    </alternativeName>
</protein>
<sequence length="143" mass="15955">MKVTTHSAEATKQFAKELAQKYIGQGILITLEGELGVGKTTFAQGFAAGLDITQKILSPTFVITRQYLLNATQQTFYHCDLYRFDTGFDTINTGISELLANSKDIILIEWADRLGDRVPSRAISVTLRRLSENKHEITLTTDD</sequence>
<keyword evidence="5" id="KW-0819">tRNA processing</keyword>
<dbReference type="Pfam" id="PF02367">
    <property type="entry name" value="TsaE"/>
    <property type="match status" value="1"/>
</dbReference>
<dbReference type="PANTHER" id="PTHR33540:SF2">
    <property type="entry name" value="TRNA THREONYLCARBAMOYLADENOSINE BIOSYNTHESIS PROTEIN TSAE"/>
    <property type="match status" value="1"/>
</dbReference>
<keyword evidence="9" id="KW-0460">Magnesium</keyword>
<evidence type="ECO:0000256" key="6">
    <source>
        <dbReference type="ARBA" id="ARBA00022723"/>
    </source>
</evidence>
<proteinExistence type="inferred from homology"/>
<evidence type="ECO:0000313" key="11">
    <source>
        <dbReference type="EMBL" id="OGE41387.1"/>
    </source>
</evidence>
<keyword evidence="8" id="KW-0067">ATP-binding</keyword>
<keyword evidence="7" id="KW-0547">Nucleotide-binding</keyword>
<dbReference type="EMBL" id="MFDD01000002">
    <property type="protein sequence ID" value="OGE41387.1"/>
    <property type="molecule type" value="Genomic_DNA"/>
</dbReference>
<dbReference type="SUPFAM" id="SSF52540">
    <property type="entry name" value="P-loop containing nucleoside triphosphate hydrolases"/>
    <property type="match status" value="1"/>
</dbReference>